<keyword evidence="6 10" id="KW-0472">Membrane</keyword>
<proteinExistence type="predicted"/>
<keyword evidence="12" id="KW-1185">Reference proteome</keyword>
<dbReference type="HOGENOM" id="CLU_034079_1_0_9"/>
<protein>
    <submittedName>
        <fullName evidence="11">Septation ring formation regulator EzrA</fullName>
    </submittedName>
</protein>
<dbReference type="GO" id="GO:0005886">
    <property type="term" value="C:plasma membrane"/>
    <property type="evidence" value="ECO:0007669"/>
    <property type="project" value="UniProtKB-SubCell"/>
</dbReference>
<organism evidence="11 12">
    <name type="scientific">Gemella bergeri ATCC 700627</name>
    <dbReference type="NCBI Taxonomy" id="1321820"/>
    <lineage>
        <taxon>Bacteria</taxon>
        <taxon>Bacillati</taxon>
        <taxon>Bacillota</taxon>
        <taxon>Bacilli</taxon>
        <taxon>Bacillales</taxon>
        <taxon>Gemellaceae</taxon>
        <taxon>Gemella</taxon>
    </lineage>
</organism>
<comment type="caution">
    <text evidence="11">The sequence shown here is derived from an EMBL/GenBank/DDBJ whole genome shotgun (WGS) entry which is preliminary data.</text>
</comment>
<dbReference type="Proteomes" id="UP000016637">
    <property type="component" value="Unassembled WGS sequence"/>
</dbReference>
<gene>
    <name evidence="11" type="ORF">HMPREF1983_00604</name>
</gene>
<dbReference type="GO" id="GO:0005940">
    <property type="term" value="C:septin ring"/>
    <property type="evidence" value="ECO:0007669"/>
    <property type="project" value="InterPro"/>
</dbReference>
<keyword evidence="8" id="KW-0131">Cell cycle</keyword>
<keyword evidence="7" id="KW-0717">Septation</keyword>
<evidence type="ECO:0000256" key="6">
    <source>
        <dbReference type="ARBA" id="ARBA00023136"/>
    </source>
</evidence>
<name>U2QS84_9BACL</name>
<reference evidence="11 12" key="1">
    <citation type="submission" date="2013-08" db="EMBL/GenBank/DDBJ databases">
        <authorList>
            <person name="Weinstock G."/>
            <person name="Sodergren E."/>
            <person name="Wylie T."/>
            <person name="Fulton L."/>
            <person name="Fulton R."/>
            <person name="Fronick C."/>
            <person name="O'Laughlin M."/>
            <person name="Godfrey J."/>
            <person name="Miner T."/>
            <person name="Herter B."/>
            <person name="Appelbaum E."/>
            <person name="Cordes M."/>
            <person name="Lek S."/>
            <person name="Wollam A."/>
            <person name="Pepin K.H."/>
            <person name="Palsikar V.B."/>
            <person name="Mitreva M."/>
            <person name="Wilson R.K."/>
        </authorList>
    </citation>
    <scope>NUCLEOTIDE SEQUENCE [LARGE SCALE GENOMIC DNA]</scope>
    <source>
        <strain evidence="11 12">ATCC 700627</strain>
    </source>
</reference>
<evidence type="ECO:0000256" key="7">
    <source>
        <dbReference type="ARBA" id="ARBA00023210"/>
    </source>
</evidence>
<evidence type="ECO:0000256" key="2">
    <source>
        <dbReference type="ARBA" id="ARBA00022618"/>
    </source>
</evidence>
<dbReference type="EMBL" id="AWVP01000038">
    <property type="protein sequence ID" value="ERK59069.1"/>
    <property type="molecule type" value="Genomic_DNA"/>
</dbReference>
<dbReference type="eggNOG" id="COG4477">
    <property type="taxonomic scope" value="Bacteria"/>
</dbReference>
<evidence type="ECO:0000256" key="10">
    <source>
        <dbReference type="SAM" id="Phobius"/>
    </source>
</evidence>
<comment type="subcellular location">
    <subcellularLocation>
        <location evidence="1">Cell membrane</location>
        <topology evidence="1">Single-pass membrane protein</topology>
    </subcellularLocation>
</comment>
<evidence type="ECO:0000256" key="5">
    <source>
        <dbReference type="ARBA" id="ARBA00023054"/>
    </source>
</evidence>
<feature type="transmembrane region" description="Helical" evidence="10">
    <location>
        <begin position="12"/>
        <end position="30"/>
    </location>
</feature>
<dbReference type="PATRIC" id="fig|1321820.3.peg.590"/>
<evidence type="ECO:0000256" key="3">
    <source>
        <dbReference type="ARBA" id="ARBA00022692"/>
    </source>
</evidence>
<dbReference type="InterPro" id="IPR010379">
    <property type="entry name" value="EzrA"/>
</dbReference>
<evidence type="ECO:0000313" key="12">
    <source>
        <dbReference type="Proteomes" id="UP000016637"/>
    </source>
</evidence>
<dbReference type="GO" id="GO:0000921">
    <property type="term" value="P:septin ring assembly"/>
    <property type="evidence" value="ECO:0007669"/>
    <property type="project" value="InterPro"/>
</dbReference>
<evidence type="ECO:0000256" key="9">
    <source>
        <dbReference type="SAM" id="Coils"/>
    </source>
</evidence>
<keyword evidence="3 10" id="KW-0812">Transmembrane</keyword>
<feature type="coiled-coil region" evidence="9">
    <location>
        <begin position="121"/>
        <end position="169"/>
    </location>
</feature>
<dbReference type="GO" id="GO:0000917">
    <property type="term" value="P:division septum assembly"/>
    <property type="evidence" value="ECO:0007669"/>
    <property type="project" value="UniProtKB-KW"/>
</dbReference>
<keyword evidence="4 10" id="KW-1133">Transmembrane helix</keyword>
<evidence type="ECO:0000256" key="8">
    <source>
        <dbReference type="ARBA" id="ARBA00023306"/>
    </source>
</evidence>
<keyword evidence="5 9" id="KW-0175">Coiled coil</keyword>
<feature type="coiled-coil region" evidence="9">
    <location>
        <begin position="326"/>
        <end position="353"/>
    </location>
</feature>
<sequence length="570" mass="67473">MKISGGRYMTYIFLFVCVLVLGGIVALFILRNRKKQDLYPLLVMKDELERETLSDDLKQIKAINISGKAEKLYASWESEWYEIQSIDIEELDKDLYSAEGYIDKFNFKKADEIIMNSGELIANIKDRISGIRKEIKELAEIEPSNKELYEEIVQEYKELNRELLAKRHQYGTAAEEFELEIKEIAPQLDDFKLLTSTGKYIEAQEKISHIKDVVLKLKERMEILPDLLKEIEKTCPAQIQALRLKVEEMEKKGFKLNHLDISGKIESSVWQLNDARDKVKSGDIDLIENILDGIYDVIDEISKDLKKELEYKKYIEENYREITNKLNLQDQLNEALYNNIQEIKNRYQIYQKDEEMVANYYEELNNLLNIKHDIDVYINNQPKLNYKDLKEKVELLGQGLEKIEEDQTNYSRYLTSLREEEGIAREKLSFINQEKEVIKRKLDNSRVPGFSDRFIVLYKDVTDSYKYALEELRKEPINIDLLKRSVAEAEESLEIYRSEVNTILTDIELIEKLIRYANRYRKDNVELHQQLTVAEQYYREYRYNKTLEIIRNSLDKIEPGAYERIRNSIK</sequence>
<evidence type="ECO:0000313" key="11">
    <source>
        <dbReference type="EMBL" id="ERK59069.1"/>
    </source>
</evidence>
<dbReference type="AlphaFoldDB" id="U2QS84"/>
<keyword evidence="2" id="KW-0132">Cell division</keyword>
<evidence type="ECO:0000256" key="4">
    <source>
        <dbReference type="ARBA" id="ARBA00022989"/>
    </source>
</evidence>
<accession>U2QS84</accession>
<evidence type="ECO:0000256" key="1">
    <source>
        <dbReference type="ARBA" id="ARBA00004162"/>
    </source>
</evidence>
<dbReference type="Pfam" id="PF06160">
    <property type="entry name" value="EzrA"/>
    <property type="match status" value="1"/>
</dbReference>